<proteinExistence type="predicted"/>
<evidence type="ECO:0000313" key="4">
    <source>
        <dbReference type="Proteomes" id="UP001295684"/>
    </source>
</evidence>
<evidence type="ECO:0000256" key="2">
    <source>
        <dbReference type="SAM" id="MobiDB-lite"/>
    </source>
</evidence>
<feature type="region of interest" description="Disordered" evidence="2">
    <location>
        <begin position="270"/>
        <end position="307"/>
    </location>
</feature>
<organism evidence="3 4">
    <name type="scientific">Euplotes crassus</name>
    <dbReference type="NCBI Taxonomy" id="5936"/>
    <lineage>
        <taxon>Eukaryota</taxon>
        <taxon>Sar</taxon>
        <taxon>Alveolata</taxon>
        <taxon>Ciliophora</taxon>
        <taxon>Intramacronucleata</taxon>
        <taxon>Spirotrichea</taxon>
        <taxon>Hypotrichia</taxon>
        <taxon>Euplotida</taxon>
        <taxon>Euplotidae</taxon>
        <taxon>Moneuplotes</taxon>
    </lineage>
</organism>
<evidence type="ECO:0000256" key="1">
    <source>
        <dbReference type="SAM" id="Coils"/>
    </source>
</evidence>
<gene>
    <name evidence="3" type="ORF">ECRASSUSDP1_LOCUS25326</name>
</gene>
<reference evidence="3" key="1">
    <citation type="submission" date="2023-07" db="EMBL/GenBank/DDBJ databases">
        <authorList>
            <consortium name="AG Swart"/>
            <person name="Singh M."/>
            <person name="Singh A."/>
            <person name="Seah K."/>
            <person name="Emmerich C."/>
        </authorList>
    </citation>
    <scope>NUCLEOTIDE SEQUENCE</scope>
    <source>
        <strain evidence="3">DP1</strain>
    </source>
</reference>
<keyword evidence="1" id="KW-0175">Coiled coil</keyword>
<protein>
    <submittedName>
        <fullName evidence="3">Uncharacterized protein</fullName>
    </submittedName>
</protein>
<feature type="compositionally biased region" description="Polar residues" evidence="2">
    <location>
        <begin position="290"/>
        <end position="304"/>
    </location>
</feature>
<evidence type="ECO:0000313" key="3">
    <source>
        <dbReference type="EMBL" id="CAI2383814.1"/>
    </source>
</evidence>
<comment type="caution">
    <text evidence="3">The sequence shown here is derived from an EMBL/GenBank/DDBJ whole genome shotgun (WGS) entry which is preliminary data.</text>
</comment>
<sequence>MSQADSEIWLEEYESIRAQLIEMYLSVKVRPSEDMKDFKQDSLELERECFADTSVQDLINYIKTSIEILMNLRIEEYLKLKKEEKDSKQQSKSQDSGRVSTEPPQDYEEVIQKFEGDVRKHIRIEQQMKIHSDNLQQKLEDKEKEYNQLYDKNKRMKEDHQREMKMLNLLISKKEKELQNQKNLIDVQSKEIEDLESHKPQPNTSKSFMDRRKILNNSKLETPQMNSYTCETSKKRRSMKQRTISQMAENADKMKSKLIKVQNTFNTTTASTNNFKTSEGSLPKHKRSKTQGNGMGSNDANSSFKSDKTKDLVAQMKNEFDTFYDKKPSRKTVYLNKAQLKKQNKRCSSTGGSKMGGMAFKKKLAVFSKNTNAAISIQNRKYIQKSKKDALSRLNNSLTKNPGNPRQEYMDQMKRKQRYTALDHAAMDPKRIKMSQKSIHSGNSNSFTGTYPAR</sequence>
<keyword evidence="4" id="KW-1185">Reference proteome</keyword>
<name>A0AAD1Y369_EUPCR</name>
<feature type="region of interest" description="Disordered" evidence="2">
    <location>
        <begin position="432"/>
        <end position="454"/>
    </location>
</feature>
<dbReference type="Proteomes" id="UP001295684">
    <property type="component" value="Unassembled WGS sequence"/>
</dbReference>
<feature type="region of interest" description="Disordered" evidence="2">
    <location>
        <begin position="83"/>
        <end position="106"/>
    </location>
</feature>
<dbReference type="EMBL" id="CAMPGE010026119">
    <property type="protein sequence ID" value="CAI2383814.1"/>
    <property type="molecule type" value="Genomic_DNA"/>
</dbReference>
<feature type="compositionally biased region" description="Polar residues" evidence="2">
    <location>
        <begin position="435"/>
        <end position="454"/>
    </location>
</feature>
<accession>A0AAD1Y369</accession>
<feature type="coiled-coil region" evidence="1">
    <location>
        <begin position="125"/>
        <end position="198"/>
    </location>
</feature>
<dbReference type="AlphaFoldDB" id="A0AAD1Y369"/>